<feature type="transmembrane region" description="Helical" evidence="1">
    <location>
        <begin position="7"/>
        <end position="33"/>
    </location>
</feature>
<proteinExistence type="predicted"/>
<evidence type="ECO:0000313" key="2">
    <source>
        <dbReference type="EMBL" id="RIA86826.1"/>
    </source>
</evidence>
<gene>
    <name evidence="2" type="ORF">C1645_855495</name>
</gene>
<dbReference type="Pfam" id="PF10049">
    <property type="entry name" value="DUF2283"/>
    <property type="match status" value="1"/>
</dbReference>
<keyword evidence="3" id="KW-1185">Reference proteome</keyword>
<dbReference type="EMBL" id="QKYT01000341">
    <property type="protein sequence ID" value="RIA86826.1"/>
    <property type="molecule type" value="Genomic_DNA"/>
</dbReference>
<organism evidence="2 3">
    <name type="scientific">Glomus cerebriforme</name>
    <dbReference type="NCBI Taxonomy" id="658196"/>
    <lineage>
        <taxon>Eukaryota</taxon>
        <taxon>Fungi</taxon>
        <taxon>Fungi incertae sedis</taxon>
        <taxon>Mucoromycota</taxon>
        <taxon>Glomeromycotina</taxon>
        <taxon>Glomeromycetes</taxon>
        <taxon>Glomerales</taxon>
        <taxon>Glomeraceae</taxon>
        <taxon>Glomus</taxon>
    </lineage>
</organism>
<sequence length="221" mass="25947">MSELIELIIELVLGIFIIIFIDICCCCCIWRPFLQTLLGTKLSDTKNLTLWPDLNFTYYDDTDNLQINMLEMSIGLVDYRDEITDDLLLFYDYENKIVAVEIYCASESLHVFNVQGKPRFTINPIYDKDSDILKINLVNFTPSMIKFEKTEVEDIEVEVDNAGKIVGLLFYNASNRLLKNLSDEERVKREKEVTEERMAKLEEIRMNRMNQMKLLYPRLNV</sequence>
<comment type="caution">
    <text evidence="2">The sequence shown here is derived from an EMBL/GenBank/DDBJ whole genome shotgun (WGS) entry which is preliminary data.</text>
</comment>
<dbReference type="InterPro" id="IPR019270">
    <property type="entry name" value="DUF2283"/>
</dbReference>
<reference evidence="2 3" key="1">
    <citation type="submission" date="2018-06" db="EMBL/GenBank/DDBJ databases">
        <title>Comparative genomics reveals the genomic features of Rhizophagus irregularis, R. cerebriforme, R. diaphanum and Gigaspora rosea, and their symbiotic lifestyle signature.</title>
        <authorList>
            <person name="Morin E."/>
            <person name="San Clemente H."/>
            <person name="Chen E.C.H."/>
            <person name="De La Providencia I."/>
            <person name="Hainaut M."/>
            <person name="Kuo A."/>
            <person name="Kohler A."/>
            <person name="Murat C."/>
            <person name="Tang N."/>
            <person name="Roy S."/>
            <person name="Loubradou J."/>
            <person name="Henrissat B."/>
            <person name="Grigoriev I.V."/>
            <person name="Corradi N."/>
            <person name="Roux C."/>
            <person name="Martin F.M."/>
        </authorList>
    </citation>
    <scope>NUCLEOTIDE SEQUENCE [LARGE SCALE GENOMIC DNA]</scope>
    <source>
        <strain evidence="2 3">DAOM 227022</strain>
    </source>
</reference>
<name>A0A397SQD0_9GLOM</name>
<dbReference type="AlphaFoldDB" id="A0A397SQD0"/>
<feature type="non-terminal residue" evidence="2">
    <location>
        <position position="1"/>
    </location>
</feature>
<keyword evidence="1" id="KW-0812">Transmembrane</keyword>
<protein>
    <submittedName>
        <fullName evidence="2">Uncharacterized protein</fullName>
    </submittedName>
</protein>
<keyword evidence="1" id="KW-1133">Transmembrane helix</keyword>
<keyword evidence="1" id="KW-0472">Membrane</keyword>
<dbReference type="OrthoDB" id="532890at2759"/>
<dbReference type="Proteomes" id="UP000265703">
    <property type="component" value="Unassembled WGS sequence"/>
</dbReference>
<accession>A0A397SQD0</accession>
<evidence type="ECO:0000256" key="1">
    <source>
        <dbReference type="SAM" id="Phobius"/>
    </source>
</evidence>
<evidence type="ECO:0000313" key="3">
    <source>
        <dbReference type="Proteomes" id="UP000265703"/>
    </source>
</evidence>